<organism evidence="1 2">
    <name type="scientific">Penicillium roqueforti (strain FM164)</name>
    <dbReference type="NCBI Taxonomy" id="1365484"/>
    <lineage>
        <taxon>Eukaryota</taxon>
        <taxon>Fungi</taxon>
        <taxon>Dikarya</taxon>
        <taxon>Ascomycota</taxon>
        <taxon>Pezizomycotina</taxon>
        <taxon>Eurotiomycetes</taxon>
        <taxon>Eurotiomycetidae</taxon>
        <taxon>Eurotiales</taxon>
        <taxon>Aspergillaceae</taxon>
        <taxon>Penicillium</taxon>
    </lineage>
</organism>
<dbReference type="Proteomes" id="UP000030686">
    <property type="component" value="Unassembled WGS sequence"/>
</dbReference>
<gene>
    <name evidence="1" type="ORF">PROQFM164_S10g000074</name>
</gene>
<keyword evidence="2" id="KW-1185">Reference proteome</keyword>
<protein>
    <submittedName>
        <fullName evidence="1">Uncharacterized protein</fullName>
    </submittedName>
</protein>
<dbReference type="EMBL" id="HG792024">
    <property type="protein sequence ID" value="CDM38260.1"/>
    <property type="molecule type" value="Genomic_DNA"/>
</dbReference>
<proteinExistence type="predicted"/>
<reference evidence="1" key="1">
    <citation type="journal article" date="2014" name="Nat. Commun.">
        <title>Multiple recent horizontal transfers of a large genomic region in cheese making fungi.</title>
        <authorList>
            <person name="Cheeseman K."/>
            <person name="Ropars J."/>
            <person name="Renault P."/>
            <person name="Dupont J."/>
            <person name="Gouzy J."/>
            <person name="Branca A."/>
            <person name="Abraham A.L."/>
            <person name="Ceppi M."/>
            <person name="Conseiller E."/>
            <person name="Debuchy R."/>
            <person name="Malagnac F."/>
            <person name="Goarin A."/>
            <person name="Silar P."/>
            <person name="Lacoste S."/>
            <person name="Sallet E."/>
            <person name="Bensimon A."/>
            <person name="Giraud T."/>
            <person name="Brygoo Y."/>
        </authorList>
    </citation>
    <scope>NUCLEOTIDE SEQUENCE [LARGE SCALE GENOMIC DNA]</scope>
    <source>
        <strain evidence="1">FM164</strain>
    </source>
</reference>
<sequence length="80" mass="9156">MKISLFFMYSIQPLVIYIGCHSIVKNIEWKSRGTVHIKSEVVDNVVDIGSLHDEVQQIFTVERITYSPGFRGLTAMFSFS</sequence>
<dbReference type="AlphaFoldDB" id="W6QPF2"/>
<evidence type="ECO:0000313" key="2">
    <source>
        <dbReference type="Proteomes" id="UP000030686"/>
    </source>
</evidence>
<accession>W6QPF2</accession>
<name>W6QPF2_PENRF</name>
<evidence type="ECO:0000313" key="1">
    <source>
        <dbReference type="EMBL" id="CDM38260.1"/>
    </source>
</evidence>